<evidence type="ECO:0000313" key="3">
    <source>
        <dbReference type="EMBL" id="SIO44790.1"/>
    </source>
</evidence>
<keyword evidence="3" id="KW-0255">Endonuclease</keyword>
<dbReference type="InterPro" id="IPR036691">
    <property type="entry name" value="Endo/exonu/phosph_ase_sf"/>
</dbReference>
<keyword evidence="4" id="KW-1185">Reference proteome</keyword>
<organism evidence="3 4">
    <name type="scientific">Chitinophaga niabensis</name>
    <dbReference type="NCBI Taxonomy" id="536979"/>
    <lineage>
        <taxon>Bacteria</taxon>
        <taxon>Pseudomonadati</taxon>
        <taxon>Bacteroidota</taxon>
        <taxon>Chitinophagia</taxon>
        <taxon>Chitinophagales</taxon>
        <taxon>Chitinophagaceae</taxon>
        <taxon>Chitinophaga</taxon>
    </lineage>
</organism>
<proteinExistence type="predicted"/>
<gene>
    <name evidence="3" type="ORF">SAMN04488055_4114</name>
</gene>
<evidence type="ECO:0000259" key="2">
    <source>
        <dbReference type="Pfam" id="PF03372"/>
    </source>
</evidence>
<dbReference type="AlphaFoldDB" id="A0A1N6JKG9"/>
<dbReference type="InterPro" id="IPR051916">
    <property type="entry name" value="GPI-anchor_lipid_remodeler"/>
</dbReference>
<dbReference type="OrthoDB" id="635146at2"/>
<dbReference type="Gene3D" id="3.60.10.10">
    <property type="entry name" value="Endonuclease/exonuclease/phosphatase"/>
    <property type="match status" value="1"/>
</dbReference>
<feature type="transmembrane region" description="Helical" evidence="1">
    <location>
        <begin position="12"/>
        <end position="31"/>
    </location>
</feature>
<evidence type="ECO:0000256" key="1">
    <source>
        <dbReference type="SAM" id="Phobius"/>
    </source>
</evidence>
<keyword evidence="3" id="KW-0540">Nuclease</keyword>
<dbReference type="InterPro" id="IPR005135">
    <property type="entry name" value="Endo/exonuclease/phosphatase"/>
</dbReference>
<dbReference type="GO" id="GO:0004527">
    <property type="term" value="F:exonuclease activity"/>
    <property type="evidence" value="ECO:0007669"/>
    <property type="project" value="UniProtKB-KW"/>
</dbReference>
<feature type="transmembrane region" description="Helical" evidence="1">
    <location>
        <begin position="69"/>
        <end position="92"/>
    </location>
</feature>
<dbReference type="RefSeq" id="WP_143197535.1">
    <property type="nucleotide sequence ID" value="NZ_FSRA01000002.1"/>
</dbReference>
<name>A0A1N6JKG9_9BACT</name>
<dbReference type="PANTHER" id="PTHR14859">
    <property type="entry name" value="CALCOFLUOR WHITE HYPERSENSITIVE PROTEIN PRECURSOR"/>
    <property type="match status" value="1"/>
</dbReference>
<sequence length="368" mass="42523">MKIAFTVIRRLLLWGNVLLAVGLMLSYFIPFTNPTSFWLGGFAGLPFPFFWLACIFFIPLWIVYRRKYWLISVIAAAVTLGGVFSTWGIHLFGGSNANSNTSFTVMTYNCSSMGIKGYKEVPEVRKRMYEELKKASPDVLCLQEFYTNTNPDKPDNLDSIRKELNYPHHYFVRSLIHWDTWHYGTVIFSRFPIIDTTRVKLFEVSKGPGTEDLIAASLIIKGDTVRIMSAHLVSYKLQQDDYQTVASAEVHKAHGLLYKMRRTFKLRSEQAHIIRNEIDRSKHPLIVVGDFNDVPVSYTYRTIRGDLQDAFLEQGSGFGRTFSAISPTLRIDYILPDKFFTVEEFSIYRRRGFEHFPIMARLSINRKD</sequence>
<keyword evidence="3" id="KW-0378">Hydrolase</keyword>
<evidence type="ECO:0000313" key="4">
    <source>
        <dbReference type="Proteomes" id="UP000185003"/>
    </source>
</evidence>
<dbReference type="GO" id="GO:0004519">
    <property type="term" value="F:endonuclease activity"/>
    <property type="evidence" value="ECO:0007669"/>
    <property type="project" value="UniProtKB-KW"/>
</dbReference>
<dbReference type="GO" id="GO:0016020">
    <property type="term" value="C:membrane"/>
    <property type="evidence" value="ECO:0007669"/>
    <property type="project" value="GOC"/>
</dbReference>
<dbReference type="SUPFAM" id="SSF56219">
    <property type="entry name" value="DNase I-like"/>
    <property type="match status" value="1"/>
</dbReference>
<dbReference type="Proteomes" id="UP000185003">
    <property type="component" value="Unassembled WGS sequence"/>
</dbReference>
<dbReference type="Pfam" id="PF03372">
    <property type="entry name" value="Exo_endo_phos"/>
    <property type="match status" value="1"/>
</dbReference>
<keyword evidence="1" id="KW-1133">Transmembrane helix</keyword>
<dbReference type="EMBL" id="FSRA01000002">
    <property type="protein sequence ID" value="SIO44790.1"/>
    <property type="molecule type" value="Genomic_DNA"/>
</dbReference>
<reference evidence="4" key="1">
    <citation type="submission" date="2016-11" db="EMBL/GenBank/DDBJ databases">
        <authorList>
            <person name="Varghese N."/>
            <person name="Submissions S."/>
        </authorList>
    </citation>
    <scope>NUCLEOTIDE SEQUENCE [LARGE SCALE GENOMIC DNA]</scope>
    <source>
        <strain evidence="4">DSM 24787</strain>
    </source>
</reference>
<protein>
    <submittedName>
        <fullName evidence="3">Metal-dependent hydrolase, endonuclease/exonuclease/phosphatase family</fullName>
    </submittedName>
</protein>
<keyword evidence="3" id="KW-0269">Exonuclease</keyword>
<feature type="transmembrane region" description="Helical" evidence="1">
    <location>
        <begin position="37"/>
        <end position="62"/>
    </location>
</feature>
<dbReference type="CDD" id="cd09084">
    <property type="entry name" value="EEP-2"/>
    <property type="match status" value="1"/>
</dbReference>
<keyword evidence="1" id="KW-0472">Membrane</keyword>
<dbReference type="STRING" id="536979.SAMN04488055_4114"/>
<keyword evidence="1" id="KW-0812">Transmembrane</keyword>
<dbReference type="GO" id="GO:0006506">
    <property type="term" value="P:GPI anchor biosynthetic process"/>
    <property type="evidence" value="ECO:0007669"/>
    <property type="project" value="TreeGrafter"/>
</dbReference>
<feature type="domain" description="Endonuclease/exonuclease/phosphatase" evidence="2">
    <location>
        <begin position="106"/>
        <end position="348"/>
    </location>
</feature>
<dbReference type="PANTHER" id="PTHR14859:SF15">
    <property type="entry name" value="ENDONUCLEASE_EXONUCLEASE_PHOSPHATASE DOMAIN-CONTAINING PROTEIN"/>
    <property type="match status" value="1"/>
</dbReference>
<accession>A0A1N6JKG9</accession>